<sequence>MGAGKTVETVVSGTRLNNVTFSSSSHLTRACQLACHIHWIEAFVATISTMTHTTKEDSMSMIITVITS</sequence>
<organism evidence="1 2">
    <name type="scientific">Pisolithus tinctorius Marx 270</name>
    <dbReference type="NCBI Taxonomy" id="870435"/>
    <lineage>
        <taxon>Eukaryota</taxon>
        <taxon>Fungi</taxon>
        <taxon>Dikarya</taxon>
        <taxon>Basidiomycota</taxon>
        <taxon>Agaricomycotina</taxon>
        <taxon>Agaricomycetes</taxon>
        <taxon>Agaricomycetidae</taxon>
        <taxon>Boletales</taxon>
        <taxon>Sclerodermatineae</taxon>
        <taxon>Pisolithaceae</taxon>
        <taxon>Pisolithus</taxon>
    </lineage>
</organism>
<dbReference type="EMBL" id="KN831952">
    <property type="protein sequence ID" value="KIO10440.1"/>
    <property type="molecule type" value="Genomic_DNA"/>
</dbReference>
<accession>A0A0C3PA31</accession>
<evidence type="ECO:0000313" key="2">
    <source>
        <dbReference type="Proteomes" id="UP000054217"/>
    </source>
</evidence>
<reference evidence="1 2" key="1">
    <citation type="submission" date="2014-04" db="EMBL/GenBank/DDBJ databases">
        <authorList>
            <consortium name="DOE Joint Genome Institute"/>
            <person name="Kuo A."/>
            <person name="Kohler A."/>
            <person name="Costa M.D."/>
            <person name="Nagy L.G."/>
            <person name="Floudas D."/>
            <person name="Copeland A."/>
            <person name="Barry K.W."/>
            <person name="Cichocki N."/>
            <person name="Veneault-Fourrey C."/>
            <person name="LaButti K."/>
            <person name="Lindquist E.A."/>
            <person name="Lipzen A."/>
            <person name="Lundell T."/>
            <person name="Morin E."/>
            <person name="Murat C."/>
            <person name="Sun H."/>
            <person name="Tunlid A."/>
            <person name="Henrissat B."/>
            <person name="Grigoriev I.V."/>
            <person name="Hibbett D.S."/>
            <person name="Martin F."/>
            <person name="Nordberg H.P."/>
            <person name="Cantor M.N."/>
            <person name="Hua S.X."/>
        </authorList>
    </citation>
    <scope>NUCLEOTIDE SEQUENCE [LARGE SCALE GENOMIC DNA]</scope>
    <source>
        <strain evidence="1 2">Marx 270</strain>
    </source>
</reference>
<protein>
    <submittedName>
        <fullName evidence="1">Uncharacterized protein</fullName>
    </submittedName>
</protein>
<proteinExistence type="predicted"/>
<dbReference type="Proteomes" id="UP000054217">
    <property type="component" value="Unassembled WGS sequence"/>
</dbReference>
<dbReference type="AlphaFoldDB" id="A0A0C3PA31"/>
<evidence type="ECO:0000313" key="1">
    <source>
        <dbReference type="EMBL" id="KIO10440.1"/>
    </source>
</evidence>
<keyword evidence="2" id="KW-1185">Reference proteome</keyword>
<reference evidence="2" key="2">
    <citation type="submission" date="2015-01" db="EMBL/GenBank/DDBJ databases">
        <title>Evolutionary Origins and Diversification of the Mycorrhizal Mutualists.</title>
        <authorList>
            <consortium name="DOE Joint Genome Institute"/>
            <consortium name="Mycorrhizal Genomics Consortium"/>
            <person name="Kohler A."/>
            <person name="Kuo A."/>
            <person name="Nagy L.G."/>
            <person name="Floudas D."/>
            <person name="Copeland A."/>
            <person name="Barry K.W."/>
            <person name="Cichocki N."/>
            <person name="Veneault-Fourrey C."/>
            <person name="LaButti K."/>
            <person name="Lindquist E.A."/>
            <person name="Lipzen A."/>
            <person name="Lundell T."/>
            <person name="Morin E."/>
            <person name="Murat C."/>
            <person name="Riley R."/>
            <person name="Ohm R."/>
            <person name="Sun H."/>
            <person name="Tunlid A."/>
            <person name="Henrissat B."/>
            <person name="Grigoriev I.V."/>
            <person name="Hibbett D.S."/>
            <person name="Martin F."/>
        </authorList>
    </citation>
    <scope>NUCLEOTIDE SEQUENCE [LARGE SCALE GENOMIC DNA]</scope>
    <source>
        <strain evidence="2">Marx 270</strain>
    </source>
</reference>
<dbReference type="InParanoid" id="A0A0C3PA31"/>
<gene>
    <name evidence="1" type="ORF">M404DRAFT_995633</name>
</gene>
<dbReference type="HOGENOM" id="CLU_2795002_0_0_1"/>
<name>A0A0C3PA31_PISTI</name>